<accession>A0ABQ2QD21</accession>
<protein>
    <recommendedName>
        <fullName evidence="1">Transposase IS66 central domain-containing protein</fullName>
    </recommendedName>
</protein>
<proteinExistence type="predicted"/>
<reference evidence="3" key="1">
    <citation type="journal article" date="2019" name="Int. J. Syst. Evol. Microbiol.">
        <title>The Global Catalogue of Microorganisms (GCM) 10K type strain sequencing project: providing services to taxonomists for standard genome sequencing and annotation.</title>
        <authorList>
            <consortium name="The Broad Institute Genomics Platform"/>
            <consortium name="The Broad Institute Genome Sequencing Center for Infectious Disease"/>
            <person name="Wu L."/>
            <person name="Ma J."/>
        </authorList>
    </citation>
    <scope>NUCLEOTIDE SEQUENCE [LARGE SCALE GENOMIC DNA]</scope>
    <source>
        <strain evidence="3">JCM 32305</strain>
    </source>
</reference>
<organism evidence="2 3">
    <name type="scientific">Shewanella ulleungensis</name>
    <dbReference type="NCBI Taxonomy" id="2282699"/>
    <lineage>
        <taxon>Bacteria</taxon>
        <taxon>Pseudomonadati</taxon>
        <taxon>Pseudomonadota</taxon>
        <taxon>Gammaproteobacteria</taxon>
        <taxon>Alteromonadales</taxon>
        <taxon>Shewanellaceae</taxon>
        <taxon>Shewanella</taxon>
    </lineage>
</organism>
<dbReference type="PANTHER" id="PTHR33678">
    <property type="entry name" value="BLL1576 PROTEIN"/>
    <property type="match status" value="1"/>
</dbReference>
<dbReference type="InterPro" id="IPR052344">
    <property type="entry name" value="Transposase-related"/>
</dbReference>
<dbReference type="PANTHER" id="PTHR33678:SF1">
    <property type="entry name" value="BLL1576 PROTEIN"/>
    <property type="match status" value="1"/>
</dbReference>
<feature type="domain" description="Transposase IS66 central" evidence="1">
    <location>
        <begin position="1"/>
        <end position="102"/>
    </location>
</feature>
<sequence>MYGVETRIKDKSTDEKYIARQVVSQPVLSKLKAWLEQKQPNLVGNTKLIEAANYLTNQSHKLIRYVGYGQLSIDNNRDESVVKPFVIGRKNWLFSQTVNGAHASATLYSIVETA</sequence>
<evidence type="ECO:0000313" key="3">
    <source>
        <dbReference type="Proteomes" id="UP000654004"/>
    </source>
</evidence>
<gene>
    <name evidence="2" type="ORF">GCM10009410_03840</name>
</gene>
<keyword evidence="3" id="KW-1185">Reference proteome</keyword>
<evidence type="ECO:0000259" key="1">
    <source>
        <dbReference type="Pfam" id="PF03050"/>
    </source>
</evidence>
<dbReference type="EMBL" id="BMQW01000001">
    <property type="protein sequence ID" value="GGP75089.1"/>
    <property type="molecule type" value="Genomic_DNA"/>
</dbReference>
<dbReference type="InterPro" id="IPR004291">
    <property type="entry name" value="Transposase_IS66_central"/>
</dbReference>
<comment type="caution">
    <text evidence="2">The sequence shown here is derived from an EMBL/GenBank/DDBJ whole genome shotgun (WGS) entry which is preliminary data.</text>
</comment>
<evidence type="ECO:0000313" key="2">
    <source>
        <dbReference type="EMBL" id="GGP75089.1"/>
    </source>
</evidence>
<name>A0ABQ2QD21_9GAMM</name>
<dbReference type="Proteomes" id="UP000654004">
    <property type="component" value="Unassembled WGS sequence"/>
</dbReference>
<dbReference type="Pfam" id="PF03050">
    <property type="entry name" value="DDE_Tnp_IS66"/>
    <property type="match status" value="1"/>
</dbReference>